<accession>A0ABX5YLR4</accession>
<protein>
    <submittedName>
        <fullName evidence="1">Uncharacterized protein</fullName>
    </submittedName>
</protein>
<organism evidence="1 2">
    <name type="scientific">Gimesia maris</name>
    <dbReference type="NCBI Taxonomy" id="122"/>
    <lineage>
        <taxon>Bacteria</taxon>
        <taxon>Pseudomonadati</taxon>
        <taxon>Planctomycetota</taxon>
        <taxon>Planctomycetia</taxon>
        <taxon>Planctomycetales</taxon>
        <taxon>Planctomycetaceae</taxon>
        <taxon>Gimesia</taxon>
    </lineage>
</organism>
<gene>
    <name evidence="1" type="ORF">GmarT_24360</name>
</gene>
<evidence type="ECO:0000313" key="2">
    <source>
        <dbReference type="Proteomes" id="UP000322887"/>
    </source>
</evidence>
<proteinExistence type="predicted"/>
<keyword evidence="2" id="KW-1185">Reference proteome</keyword>
<sequence>MSVRSGFEHPIKLIQKILKTAPPHDSQLTCTLPDFAYHRALQDPDINCTLLHSPKSCPATTMRRWIQKTFRVHDVLTDTGSEFHNFRRNARPTSQNSLLLH</sequence>
<reference evidence="1 2" key="1">
    <citation type="submission" date="2019-08" db="EMBL/GenBank/DDBJ databases">
        <title>Deep-cultivation of Planctomycetes and their phenomic and genomic characterization uncovers novel biology.</title>
        <authorList>
            <person name="Wiegand S."/>
            <person name="Jogler M."/>
            <person name="Boedeker C."/>
            <person name="Pinto D."/>
            <person name="Vollmers J."/>
            <person name="Rivas-Marin E."/>
            <person name="Kohn T."/>
            <person name="Peeters S.H."/>
            <person name="Heuer A."/>
            <person name="Rast P."/>
            <person name="Oberbeckmann S."/>
            <person name="Bunk B."/>
            <person name="Jeske O."/>
            <person name="Meyerdierks A."/>
            <person name="Storesund J.E."/>
            <person name="Kallscheuer N."/>
            <person name="Luecker S."/>
            <person name="Lage O.M."/>
            <person name="Pohl T."/>
            <person name="Merkel B.J."/>
            <person name="Hornburger P."/>
            <person name="Mueller R.-W."/>
            <person name="Bruemmer F."/>
            <person name="Labrenz M."/>
            <person name="Spormann A.M."/>
            <person name="Op den Camp H."/>
            <person name="Overmann J."/>
            <person name="Amann R."/>
            <person name="Jetten M.S.M."/>
            <person name="Mascher T."/>
            <person name="Medema M.H."/>
            <person name="Devos D.P."/>
            <person name="Kaster A.-K."/>
            <person name="Ovreas L."/>
            <person name="Rohde M."/>
            <person name="Galperin M.Y."/>
            <person name="Jogler C."/>
        </authorList>
    </citation>
    <scope>NUCLEOTIDE SEQUENCE [LARGE SCALE GENOMIC DNA]</scope>
    <source>
        <strain evidence="1 2">DSM 8797</strain>
    </source>
</reference>
<name>A0ABX5YLR4_9PLAN</name>
<dbReference type="EMBL" id="CP042910">
    <property type="protein sequence ID" value="QEG16570.1"/>
    <property type="molecule type" value="Genomic_DNA"/>
</dbReference>
<dbReference type="Proteomes" id="UP000322887">
    <property type="component" value="Chromosome"/>
</dbReference>
<evidence type="ECO:0000313" key="1">
    <source>
        <dbReference type="EMBL" id="QEG16570.1"/>
    </source>
</evidence>